<dbReference type="GO" id="GO:0003677">
    <property type="term" value="F:DNA binding"/>
    <property type="evidence" value="ECO:0007669"/>
    <property type="project" value="UniProtKB-KW"/>
</dbReference>
<keyword evidence="4" id="KW-0175">Coiled coil</keyword>
<gene>
    <name evidence="6" type="ORF">skT53_05860</name>
</gene>
<dbReference type="Gene3D" id="1.10.10.10">
    <property type="entry name" value="Winged helix-like DNA-binding domain superfamily/Winged helix DNA-binding domain"/>
    <property type="match status" value="1"/>
</dbReference>
<dbReference type="SMART" id="SM00895">
    <property type="entry name" value="FCD"/>
    <property type="match status" value="1"/>
</dbReference>
<dbReference type="Proteomes" id="UP000593802">
    <property type="component" value="Chromosome"/>
</dbReference>
<feature type="coiled-coil region" evidence="4">
    <location>
        <begin position="115"/>
        <end position="142"/>
    </location>
</feature>
<keyword evidence="3" id="KW-0804">Transcription</keyword>
<dbReference type="PROSITE" id="PS50949">
    <property type="entry name" value="HTH_GNTR"/>
    <property type="match status" value="1"/>
</dbReference>
<dbReference type="InterPro" id="IPR036390">
    <property type="entry name" value="WH_DNA-bd_sf"/>
</dbReference>
<protein>
    <submittedName>
        <fullName evidence="6">GntR family transcriptional regulator</fullName>
    </submittedName>
</protein>
<sequence length="230" mass="25655">MFEPISDNTAFSQKIVSQITDAIVRGELSPGDRLPTERELGNQFGVSRTVVRDAIKLLAGRGILHVRHGVGIFVSESQMAYAEMDGALYNKDNSIKDLFEIRKVLECETVVWAAQRATNAQLNRLQQILNDASANVDNLTILGERDAQFHVGLAEASCNLVSVRLMLTMLDLLSESRMESLSIEGRPQRSLVDHQQILDAIKQKDGQLAKQRMLAHLTGVEESIRFQIKK</sequence>
<dbReference type="InterPro" id="IPR008920">
    <property type="entry name" value="TF_FadR/GntR_C"/>
</dbReference>
<keyword evidence="2" id="KW-0238">DNA-binding</keyword>
<dbReference type="InterPro" id="IPR011711">
    <property type="entry name" value="GntR_C"/>
</dbReference>
<dbReference type="CDD" id="cd07377">
    <property type="entry name" value="WHTH_GntR"/>
    <property type="match status" value="1"/>
</dbReference>
<evidence type="ECO:0000256" key="4">
    <source>
        <dbReference type="SAM" id="Coils"/>
    </source>
</evidence>
<dbReference type="AlphaFoldDB" id="A0A7I8DCF8"/>
<evidence type="ECO:0000256" key="3">
    <source>
        <dbReference type="ARBA" id="ARBA00023163"/>
    </source>
</evidence>
<dbReference type="EMBL" id="AP023366">
    <property type="protein sequence ID" value="BCJ85601.1"/>
    <property type="molecule type" value="Genomic_DNA"/>
</dbReference>
<dbReference type="RefSeq" id="WP_200759702.1">
    <property type="nucleotide sequence ID" value="NZ_AP023366.1"/>
</dbReference>
<keyword evidence="7" id="KW-1185">Reference proteome</keyword>
<dbReference type="PRINTS" id="PR00035">
    <property type="entry name" value="HTHGNTR"/>
</dbReference>
<accession>A0A7I8DCF8</accession>
<keyword evidence="1" id="KW-0805">Transcription regulation</keyword>
<evidence type="ECO:0000313" key="6">
    <source>
        <dbReference type="EMBL" id="BCJ85601.1"/>
    </source>
</evidence>
<evidence type="ECO:0000259" key="5">
    <source>
        <dbReference type="PROSITE" id="PS50949"/>
    </source>
</evidence>
<feature type="domain" description="HTH gntR-type" evidence="5">
    <location>
        <begin position="9"/>
        <end position="77"/>
    </location>
</feature>
<name>A0A7I8DCF8_9BACL</name>
<dbReference type="KEGG" id="eff:skT53_05860"/>
<organism evidence="6 7">
    <name type="scientific">Effusibacillus dendaii</name>
    <dbReference type="NCBI Taxonomy" id="2743772"/>
    <lineage>
        <taxon>Bacteria</taxon>
        <taxon>Bacillati</taxon>
        <taxon>Bacillota</taxon>
        <taxon>Bacilli</taxon>
        <taxon>Bacillales</taxon>
        <taxon>Alicyclobacillaceae</taxon>
        <taxon>Effusibacillus</taxon>
    </lineage>
</organism>
<reference evidence="6 7" key="1">
    <citation type="submission" date="2020-08" db="EMBL/GenBank/DDBJ databases">
        <title>Complete Genome Sequence of Effusibacillus dendaii Strain skT53, Isolated from Farmland soil.</title>
        <authorList>
            <person name="Konishi T."/>
            <person name="Kawasaki H."/>
        </authorList>
    </citation>
    <scope>NUCLEOTIDE SEQUENCE [LARGE SCALE GENOMIC DNA]</scope>
    <source>
        <strain evidence="7">skT53</strain>
    </source>
</reference>
<dbReference type="InterPro" id="IPR036388">
    <property type="entry name" value="WH-like_DNA-bd_sf"/>
</dbReference>
<dbReference type="SUPFAM" id="SSF48008">
    <property type="entry name" value="GntR ligand-binding domain-like"/>
    <property type="match status" value="1"/>
</dbReference>
<evidence type="ECO:0000256" key="2">
    <source>
        <dbReference type="ARBA" id="ARBA00023125"/>
    </source>
</evidence>
<proteinExistence type="predicted"/>
<evidence type="ECO:0000256" key="1">
    <source>
        <dbReference type="ARBA" id="ARBA00023015"/>
    </source>
</evidence>
<dbReference type="Pfam" id="PF07729">
    <property type="entry name" value="FCD"/>
    <property type="match status" value="1"/>
</dbReference>
<dbReference type="Gene3D" id="1.20.120.530">
    <property type="entry name" value="GntR ligand-binding domain-like"/>
    <property type="match status" value="1"/>
</dbReference>
<dbReference type="SUPFAM" id="SSF46785">
    <property type="entry name" value="Winged helix' DNA-binding domain"/>
    <property type="match status" value="1"/>
</dbReference>
<dbReference type="PANTHER" id="PTHR43537">
    <property type="entry name" value="TRANSCRIPTIONAL REGULATOR, GNTR FAMILY"/>
    <property type="match status" value="1"/>
</dbReference>
<dbReference type="SMART" id="SM00345">
    <property type="entry name" value="HTH_GNTR"/>
    <property type="match status" value="1"/>
</dbReference>
<evidence type="ECO:0000313" key="7">
    <source>
        <dbReference type="Proteomes" id="UP000593802"/>
    </source>
</evidence>
<dbReference type="GO" id="GO:0003700">
    <property type="term" value="F:DNA-binding transcription factor activity"/>
    <property type="evidence" value="ECO:0007669"/>
    <property type="project" value="InterPro"/>
</dbReference>
<dbReference type="Pfam" id="PF00392">
    <property type="entry name" value="GntR"/>
    <property type="match status" value="1"/>
</dbReference>
<dbReference type="InterPro" id="IPR000524">
    <property type="entry name" value="Tscrpt_reg_HTH_GntR"/>
</dbReference>
<dbReference type="PANTHER" id="PTHR43537:SF5">
    <property type="entry name" value="UXU OPERON TRANSCRIPTIONAL REGULATOR"/>
    <property type="match status" value="1"/>
</dbReference>